<evidence type="ECO:0000313" key="16">
    <source>
        <dbReference type="Proteomes" id="UP000004897"/>
    </source>
</evidence>
<comment type="subcellular location">
    <subcellularLocation>
        <location evidence="2">Endoplasmic reticulum membrane</location>
        <topology evidence="2">Single-pass type II membrane protein</topology>
    </subcellularLocation>
    <subcellularLocation>
        <location evidence="1">Golgi apparatus membrane</location>
        <topology evidence="1">Single-pass type II membrane protein</topology>
    </subcellularLocation>
</comment>
<evidence type="ECO:0000256" key="3">
    <source>
        <dbReference type="ARBA" id="ARBA00022676"/>
    </source>
</evidence>
<dbReference type="GO" id="GO:0016020">
    <property type="term" value="C:membrane"/>
    <property type="evidence" value="ECO:0007669"/>
    <property type="project" value="InterPro"/>
</dbReference>
<organism evidence="15 16">
    <name type="scientific">Rothia mucilaginosa M508</name>
    <dbReference type="NCBI Taxonomy" id="563033"/>
    <lineage>
        <taxon>Bacteria</taxon>
        <taxon>Bacillati</taxon>
        <taxon>Actinomycetota</taxon>
        <taxon>Actinomycetes</taxon>
        <taxon>Micrococcales</taxon>
        <taxon>Micrococcaceae</taxon>
        <taxon>Rothia</taxon>
    </lineage>
</organism>
<keyword evidence="4" id="KW-0808">Transferase</keyword>
<keyword evidence="5" id="KW-0812">Transmembrane</keyword>
<dbReference type="PATRIC" id="fig|563033.4.peg.1362"/>
<sequence>MTVCFMILAHSRPQQFLELTRIIKNSGGETVAFIDKKANLQEFETADAHFVSRRFNVNWGGYSLTRAMQVLLREALQTYPDAHHYIFLSGQDYPARPLTEYIEYLGREENRDRCWMNFYAMAPGTQFYTVLKYPRSYDLKARLGNKVYALVQKLWDVYYSRRPRMKYPVQFYRGSSSWVVSREGALAMVKFLDSNQGKAMQKFLRKTHVSDEIWGATALLNSSAKEHATNWDTDGQLVPGTMKEENKVYHHYIDWDPERENPALLHSGDLEKIDASGKWFIRKVDAEKSQDLLDILRQRQIL</sequence>
<keyword evidence="11" id="KW-0472">Membrane</keyword>
<dbReference type="HOGENOM" id="CLU_032341_0_1_11"/>
<dbReference type="AlphaFoldDB" id="G5ESV5"/>
<dbReference type="InterPro" id="IPR043538">
    <property type="entry name" value="XYLT"/>
</dbReference>
<keyword evidence="10" id="KW-0333">Golgi apparatus</keyword>
<keyword evidence="8" id="KW-0735">Signal-anchor</keyword>
<keyword evidence="9" id="KW-1133">Transmembrane helix</keyword>
<evidence type="ECO:0000256" key="1">
    <source>
        <dbReference type="ARBA" id="ARBA00004323"/>
    </source>
</evidence>
<comment type="caution">
    <text evidence="15">The sequence shown here is derived from an EMBL/GenBank/DDBJ whole genome shotgun (WGS) entry which is preliminary data.</text>
</comment>
<evidence type="ECO:0000256" key="4">
    <source>
        <dbReference type="ARBA" id="ARBA00022679"/>
    </source>
</evidence>
<dbReference type="GO" id="GO:0030158">
    <property type="term" value="F:protein xylosyltransferase activity"/>
    <property type="evidence" value="ECO:0007669"/>
    <property type="project" value="InterPro"/>
</dbReference>
<dbReference type="EMBL" id="ACSB01000011">
    <property type="protein sequence ID" value="EHB87541.1"/>
    <property type="molecule type" value="Genomic_DNA"/>
</dbReference>
<dbReference type="GO" id="GO:0050650">
    <property type="term" value="P:chondroitin sulfate proteoglycan biosynthetic process"/>
    <property type="evidence" value="ECO:0007669"/>
    <property type="project" value="TreeGrafter"/>
</dbReference>
<evidence type="ECO:0000256" key="8">
    <source>
        <dbReference type="ARBA" id="ARBA00022968"/>
    </source>
</evidence>
<protein>
    <recommendedName>
        <fullName evidence="14">Peptide O-xylosyltransferase</fullName>
    </recommendedName>
</protein>
<evidence type="ECO:0000256" key="10">
    <source>
        <dbReference type="ARBA" id="ARBA00023034"/>
    </source>
</evidence>
<name>G5ESV5_9MICC</name>
<dbReference type="GO" id="GO:0046872">
    <property type="term" value="F:metal ion binding"/>
    <property type="evidence" value="ECO:0007669"/>
    <property type="project" value="UniProtKB-KW"/>
</dbReference>
<dbReference type="RefSeq" id="WP_005506839.1">
    <property type="nucleotide sequence ID" value="NZ_JH370352.1"/>
</dbReference>
<keyword evidence="12" id="KW-1015">Disulfide bond</keyword>
<accession>G5ESV5</accession>
<evidence type="ECO:0000256" key="9">
    <source>
        <dbReference type="ARBA" id="ARBA00022989"/>
    </source>
</evidence>
<dbReference type="PANTHER" id="PTHR46025:SF3">
    <property type="entry name" value="XYLOSYLTRANSFERASE OXT"/>
    <property type="match status" value="1"/>
</dbReference>
<keyword evidence="13" id="KW-0325">Glycoprotein</keyword>
<evidence type="ECO:0000256" key="13">
    <source>
        <dbReference type="ARBA" id="ARBA00023180"/>
    </source>
</evidence>
<dbReference type="Proteomes" id="UP000004897">
    <property type="component" value="Unassembled WGS sequence"/>
</dbReference>
<evidence type="ECO:0000256" key="6">
    <source>
        <dbReference type="ARBA" id="ARBA00022723"/>
    </source>
</evidence>
<keyword evidence="6" id="KW-0479">Metal-binding</keyword>
<keyword evidence="3" id="KW-0328">Glycosyltransferase</keyword>
<dbReference type="GO" id="GO:0015012">
    <property type="term" value="P:heparan sulfate proteoglycan biosynthetic process"/>
    <property type="evidence" value="ECO:0007669"/>
    <property type="project" value="TreeGrafter"/>
</dbReference>
<evidence type="ECO:0000256" key="2">
    <source>
        <dbReference type="ARBA" id="ARBA00004648"/>
    </source>
</evidence>
<evidence type="ECO:0000256" key="12">
    <source>
        <dbReference type="ARBA" id="ARBA00023157"/>
    </source>
</evidence>
<evidence type="ECO:0000256" key="5">
    <source>
        <dbReference type="ARBA" id="ARBA00022692"/>
    </source>
</evidence>
<dbReference type="Pfam" id="PF02485">
    <property type="entry name" value="Branch"/>
    <property type="match status" value="1"/>
</dbReference>
<evidence type="ECO:0000313" key="15">
    <source>
        <dbReference type="EMBL" id="EHB87541.1"/>
    </source>
</evidence>
<keyword evidence="7" id="KW-0256">Endoplasmic reticulum</keyword>
<reference evidence="15 16" key="1">
    <citation type="submission" date="2011-08" db="EMBL/GenBank/DDBJ databases">
        <title>The Genome Sequence of Rothia mucilaginosa M508.</title>
        <authorList>
            <consortium name="The Broad Institute Genome Sequencing Platform"/>
            <consortium name="The Broad Institute Genome Sequencing Center for Infectious Disease"/>
            <person name="Earl A."/>
            <person name="Ward D."/>
            <person name="Feldgarden M."/>
            <person name="Gevers D."/>
            <person name="Sibley C.D."/>
            <person name="Field T.R."/>
            <person name="Grinwis M."/>
            <person name="Eshaghurshan C.S."/>
            <person name="Surette M.G."/>
            <person name="Young S.K."/>
            <person name="Zeng Q."/>
            <person name="Gargeya S."/>
            <person name="Fitzgerald M."/>
            <person name="Haas B."/>
            <person name="Abouelleil A."/>
            <person name="Alvarado L."/>
            <person name="Arachchi H.M."/>
            <person name="Berlin A."/>
            <person name="Brown A."/>
            <person name="Chapman S.B."/>
            <person name="Chen Z."/>
            <person name="Dunbar C."/>
            <person name="Freedman E."/>
            <person name="Gearin G."/>
            <person name="Gellesch M."/>
            <person name="Goldberg J."/>
            <person name="Griggs A."/>
            <person name="Gujja S."/>
            <person name="Heiman D."/>
            <person name="Howarth C."/>
            <person name="Larson L."/>
            <person name="Lui A."/>
            <person name="MacDonald P.J.P."/>
            <person name="Montmayeur A."/>
            <person name="Murphy C."/>
            <person name="Neiman D."/>
            <person name="Pearson M."/>
            <person name="Priest M."/>
            <person name="Roberts A."/>
            <person name="Saif S."/>
            <person name="Shea T."/>
            <person name="Shenoy N."/>
            <person name="Sisk P."/>
            <person name="Stolte C."/>
            <person name="Sykes S."/>
            <person name="Wortman J."/>
            <person name="Nusbaum C."/>
            <person name="Birren B."/>
        </authorList>
    </citation>
    <scope>NUCLEOTIDE SEQUENCE [LARGE SCALE GENOMIC DNA]</scope>
    <source>
        <strain evidence="15 16">M508</strain>
    </source>
</reference>
<evidence type="ECO:0000256" key="14">
    <source>
        <dbReference type="ARBA" id="ARBA00042865"/>
    </source>
</evidence>
<gene>
    <name evidence="15" type="ORF">HMPREF0737_01365</name>
</gene>
<dbReference type="PANTHER" id="PTHR46025">
    <property type="entry name" value="XYLOSYLTRANSFERASE OXT"/>
    <property type="match status" value="1"/>
</dbReference>
<proteinExistence type="predicted"/>
<evidence type="ECO:0000256" key="11">
    <source>
        <dbReference type="ARBA" id="ARBA00023136"/>
    </source>
</evidence>
<dbReference type="InterPro" id="IPR003406">
    <property type="entry name" value="Glyco_trans_14"/>
</dbReference>
<evidence type="ECO:0000256" key="7">
    <source>
        <dbReference type="ARBA" id="ARBA00022824"/>
    </source>
</evidence>